<protein>
    <recommendedName>
        <fullName evidence="4">Crystal protein ET79</fullName>
    </recommendedName>
</protein>
<evidence type="ECO:0000313" key="2">
    <source>
        <dbReference type="EMBL" id="BCE48389.1"/>
    </source>
</evidence>
<reference evidence="2" key="3">
    <citation type="submission" date="2020-05" db="EMBL/GenBank/DDBJ databases">
        <title>Complete genome sequence of Bradyrhizobium diazoefficiens XF4 isolated from soybean nodule.</title>
        <authorList>
            <person name="Noda R."/>
            <person name="Kakizaki K."/>
            <person name="Minamisawa K."/>
        </authorList>
    </citation>
    <scope>NUCLEOTIDE SEQUENCE</scope>
    <source>
        <strain evidence="2">XF4</strain>
    </source>
</reference>
<dbReference type="EMBL" id="AP023091">
    <property type="protein sequence ID" value="BCE22124.1"/>
    <property type="molecule type" value="Genomic_DNA"/>
</dbReference>
<reference evidence="3" key="2">
    <citation type="submission" date="2020-05" db="EMBL/GenBank/DDBJ databases">
        <title>Complete genome sequence of Bradyrhizobium diazoefficiens XF10 isolated from soybean nodule.</title>
        <authorList>
            <person name="Noda R."/>
            <person name="Kakizaki K."/>
            <person name="Minamisawa K."/>
        </authorList>
    </citation>
    <scope>NUCLEOTIDE SEQUENCE</scope>
    <source>
        <strain evidence="3">XF10</strain>
    </source>
</reference>
<proteinExistence type="predicted"/>
<sequence length="145" mass="15954">MSDVTETAKGSAAEKRGPIERSARSVVCQLQNQTSVILMLLQDSLQLEHGEWTVYPPQNIYPNQLVQWQSDSNGFMTGTEGRCTYQFIANTGSGPMIGNVKLHWDNPYVGSNSYSIEVTPPPYDGDYDGGGGDNSTVTFHVYRKG</sequence>
<gene>
    <name evidence="3" type="ORF">XF10B_47030</name>
    <name evidence="1" type="ORF">XF1B_48050</name>
    <name evidence="2" type="ORF">XF4B_47380</name>
</gene>
<name>A0A809X444_9BRAD</name>
<accession>A0A809X444</accession>
<dbReference type="EMBL" id="AP023094">
    <property type="protein sequence ID" value="BCE48389.1"/>
    <property type="molecule type" value="Genomic_DNA"/>
</dbReference>
<dbReference type="Gene3D" id="2.60.270.50">
    <property type="match status" value="1"/>
</dbReference>
<evidence type="ECO:0000313" key="3">
    <source>
        <dbReference type="EMBL" id="BCE91905.1"/>
    </source>
</evidence>
<dbReference type="AlphaFoldDB" id="A0A809X444"/>
<dbReference type="EMBL" id="AP023099">
    <property type="protein sequence ID" value="BCE91905.1"/>
    <property type="molecule type" value="Genomic_DNA"/>
</dbReference>
<reference evidence="1" key="1">
    <citation type="submission" date="2020-05" db="EMBL/GenBank/DDBJ databases">
        <title>Complete genome sequence of Bradyrhizobium diazoefficiens XF1 isolated from soybean nodule.</title>
        <authorList>
            <person name="Noda R."/>
            <person name="Kakizaki K."/>
            <person name="Minamisawa K."/>
        </authorList>
    </citation>
    <scope>NUCLEOTIDE SEQUENCE</scope>
    <source>
        <strain evidence="1">XF1</strain>
    </source>
</reference>
<evidence type="ECO:0008006" key="4">
    <source>
        <dbReference type="Google" id="ProtNLM"/>
    </source>
</evidence>
<evidence type="ECO:0000313" key="1">
    <source>
        <dbReference type="EMBL" id="BCE22124.1"/>
    </source>
</evidence>
<organism evidence="1">
    <name type="scientific">Bradyrhizobium diazoefficiens</name>
    <dbReference type="NCBI Taxonomy" id="1355477"/>
    <lineage>
        <taxon>Bacteria</taxon>
        <taxon>Pseudomonadati</taxon>
        <taxon>Pseudomonadota</taxon>
        <taxon>Alphaproteobacteria</taxon>
        <taxon>Hyphomicrobiales</taxon>
        <taxon>Nitrobacteraceae</taxon>
        <taxon>Bradyrhizobium</taxon>
    </lineage>
</organism>